<evidence type="ECO:0000256" key="4">
    <source>
        <dbReference type="ARBA" id="ARBA00043263"/>
    </source>
</evidence>
<dbReference type="PANTHER" id="PTHR43132:SF6">
    <property type="entry name" value="HTH-TYPE TRANSCRIPTIONAL REPRESSOR CZRA"/>
    <property type="match status" value="1"/>
</dbReference>
<keyword evidence="2" id="KW-0238">DNA-binding</keyword>
<evidence type="ECO:0000313" key="6">
    <source>
        <dbReference type="EMBL" id="MCU6687368.1"/>
    </source>
</evidence>
<evidence type="ECO:0000256" key="3">
    <source>
        <dbReference type="ARBA" id="ARBA00023163"/>
    </source>
</evidence>
<organism evidence="6 7">
    <name type="scientific">Dorea acetigenes</name>
    <dbReference type="NCBI Taxonomy" id="2981787"/>
    <lineage>
        <taxon>Bacteria</taxon>
        <taxon>Bacillati</taxon>
        <taxon>Bacillota</taxon>
        <taxon>Clostridia</taxon>
        <taxon>Lachnospirales</taxon>
        <taxon>Lachnospiraceae</taxon>
        <taxon>Dorea</taxon>
    </lineage>
</organism>
<evidence type="ECO:0000256" key="1">
    <source>
        <dbReference type="ARBA" id="ARBA00023015"/>
    </source>
</evidence>
<dbReference type="EMBL" id="JAOQJU010000018">
    <property type="protein sequence ID" value="MCU6687368.1"/>
    <property type="molecule type" value="Genomic_DNA"/>
</dbReference>
<dbReference type="InterPro" id="IPR011991">
    <property type="entry name" value="ArsR-like_HTH"/>
</dbReference>
<accession>A0ABT2RPM4</accession>
<protein>
    <submittedName>
        <fullName evidence="6">Metalloregulator ArsR/SmtB family transcription factor</fullName>
    </submittedName>
</protein>
<keyword evidence="3" id="KW-0804">Transcription</keyword>
<evidence type="ECO:0000256" key="2">
    <source>
        <dbReference type="ARBA" id="ARBA00023125"/>
    </source>
</evidence>
<dbReference type="InterPro" id="IPR036390">
    <property type="entry name" value="WH_DNA-bd_sf"/>
</dbReference>
<comment type="caution">
    <text evidence="6">The sequence shown here is derived from an EMBL/GenBank/DDBJ whole genome shotgun (WGS) entry which is preliminary data.</text>
</comment>
<dbReference type="NCBIfam" id="NF033788">
    <property type="entry name" value="HTH_metalloreg"/>
    <property type="match status" value="1"/>
</dbReference>
<dbReference type="Proteomes" id="UP001652431">
    <property type="component" value="Unassembled WGS sequence"/>
</dbReference>
<sequence length="119" mass="13605">MEKLEVECCDTVMTHECTIQKVKENMPAEDTLKELAEFYKVFGDATRIRILCVLLEAEVCVCDLAELLDMTQSAISHQLRVLKQMKLVKNRREGKTVYYSLADGHIQTIISQGMEHIAE</sequence>
<dbReference type="PROSITE" id="PS50987">
    <property type="entry name" value="HTH_ARSR_2"/>
    <property type="match status" value="1"/>
</dbReference>
<keyword evidence="7" id="KW-1185">Reference proteome</keyword>
<name>A0ABT2RPM4_9FIRM</name>
<dbReference type="PANTHER" id="PTHR43132">
    <property type="entry name" value="ARSENICAL RESISTANCE OPERON REPRESSOR ARSR-RELATED"/>
    <property type="match status" value="1"/>
</dbReference>
<dbReference type="SMART" id="SM00418">
    <property type="entry name" value="HTH_ARSR"/>
    <property type="match status" value="1"/>
</dbReference>
<keyword evidence="4" id="KW-0105">Cadmium resistance</keyword>
<dbReference type="SUPFAM" id="SSF46785">
    <property type="entry name" value="Winged helix' DNA-binding domain"/>
    <property type="match status" value="1"/>
</dbReference>
<feature type="domain" description="HTH arsR-type" evidence="5">
    <location>
        <begin position="27"/>
        <end position="119"/>
    </location>
</feature>
<evidence type="ECO:0000313" key="7">
    <source>
        <dbReference type="Proteomes" id="UP001652431"/>
    </source>
</evidence>
<dbReference type="RefSeq" id="WP_158371028.1">
    <property type="nucleotide sequence ID" value="NZ_JAOQJU010000018.1"/>
</dbReference>
<reference evidence="6 7" key="1">
    <citation type="journal article" date="2021" name="ISME Commun">
        <title>Automated analysis of genomic sequences facilitates high-throughput and comprehensive description of bacteria.</title>
        <authorList>
            <person name="Hitch T.C.A."/>
        </authorList>
    </citation>
    <scope>NUCLEOTIDE SEQUENCE [LARGE SCALE GENOMIC DNA]</scope>
    <source>
        <strain evidence="6 7">Sanger_03</strain>
    </source>
</reference>
<evidence type="ECO:0000259" key="5">
    <source>
        <dbReference type="PROSITE" id="PS50987"/>
    </source>
</evidence>
<dbReference type="PROSITE" id="PS00846">
    <property type="entry name" value="HTH_ARSR_1"/>
    <property type="match status" value="1"/>
</dbReference>
<dbReference type="Pfam" id="PF01022">
    <property type="entry name" value="HTH_5"/>
    <property type="match status" value="1"/>
</dbReference>
<dbReference type="InterPro" id="IPR051011">
    <property type="entry name" value="Metal_resp_trans_reg"/>
</dbReference>
<dbReference type="InterPro" id="IPR018334">
    <property type="entry name" value="ArsR_HTH"/>
</dbReference>
<dbReference type="InterPro" id="IPR036388">
    <property type="entry name" value="WH-like_DNA-bd_sf"/>
</dbReference>
<dbReference type="CDD" id="cd00090">
    <property type="entry name" value="HTH_ARSR"/>
    <property type="match status" value="1"/>
</dbReference>
<dbReference type="InterPro" id="IPR001845">
    <property type="entry name" value="HTH_ArsR_DNA-bd_dom"/>
</dbReference>
<keyword evidence="1" id="KW-0805">Transcription regulation</keyword>
<proteinExistence type="predicted"/>
<dbReference type="PRINTS" id="PR00778">
    <property type="entry name" value="HTHARSR"/>
</dbReference>
<dbReference type="Gene3D" id="1.10.10.10">
    <property type="entry name" value="Winged helix-like DNA-binding domain superfamily/Winged helix DNA-binding domain"/>
    <property type="match status" value="1"/>
</dbReference>
<gene>
    <name evidence="6" type="ORF">OCV99_12640</name>
</gene>